<dbReference type="Pfam" id="PF00571">
    <property type="entry name" value="CBS"/>
    <property type="match status" value="1"/>
</dbReference>
<dbReference type="OrthoDB" id="6238083at2"/>
<feature type="domain" description="CBS" evidence="1">
    <location>
        <begin position="48"/>
        <end position="96"/>
    </location>
</feature>
<dbReference type="AlphaFoldDB" id="A0A1Y6EXS5"/>
<dbReference type="InterPro" id="IPR046342">
    <property type="entry name" value="CBS_dom_sf"/>
</dbReference>
<dbReference type="EMBL" id="FXWH01000001">
    <property type="protein sequence ID" value="SMQ65800.1"/>
    <property type="molecule type" value="Genomic_DNA"/>
</dbReference>
<protein>
    <submittedName>
        <fullName evidence="2">CBS domain-containing protein</fullName>
    </submittedName>
</protein>
<dbReference type="InterPro" id="IPR000644">
    <property type="entry name" value="CBS_dom"/>
</dbReference>
<evidence type="ECO:0000259" key="1">
    <source>
        <dbReference type="Pfam" id="PF00571"/>
    </source>
</evidence>
<dbReference type="RefSeq" id="WP_086434444.1">
    <property type="nucleotide sequence ID" value="NZ_FXWH01000001.1"/>
</dbReference>
<organism evidence="2 3">
    <name type="scientific">Pseudidiomarina planktonica</name>
    <dbReference type="NCBI Taxonomy" id="1323738"/>
    <lineage>
        <taxon>Bacteria</taxon>
        <taxon>Pseudomonadati</taxon>
        <taxon>Pseudomonadota</taxon>
        <taxon>Gammaproteobacteria</taxon>
        <taxon>Alteromonadales</taxon>
        <taxon>Idiomarinaceae</taxon>
        <taxon>Pseudidiomarina</taxon>
    </lineage>
</organism>
<sequence>MDAFYSLPLTVPAYQQLANNVLPIVAGEQSQRPMVPDWHAPAVRVLHDFSSKPPLQLTPQTSLAEAEAQLLGHGEFDAAVTNSDGQLVGIIALQHIHSRKTLDLAQQQQLRWEQLQVEDAMIAVTQLPAVSCSQVQQARIGDVVATLQQLGNHYLLVHTKDAVRGIISALAIHRVTQENVPLQPPLFPFVESVDESVANSTEQA</sequence>
<proteinExistence type="predicted"/>
<reference evidence="3" key="1">
    <citation type="submission" date="2017-04" db="EMBL/GenBank/DDBJ databases">
        <authorList>
            <person name="Varghese N."/>
            <person name="Submissions S."/>
        </authorList>
    </citation>
    <scope>NUCLEOTIDE SEQUENCE [LARGE SCALE GENOMIC DNA]</scope>
</reference>
<dbReference type="Gene3D" id="3.10.580.10">
    <property type="entry name" value="CBS-domain"/>
    <property type="match status" value="1"/>
</dbReference>
<name>A0A1Y6EXS5_9GAMM</name>
<keyword evidence="3" id="KW-1185">Reference proteome</keyword>
<accession>A0A1Y6EXS5</accession>
<gene>
    <name evidence="2" type="ORF">SAMN06297229_1359</name>
</gene>
<evidence type="ECO:0000313" key="2">
    <source>
        <dbReference type="EMBL" id="SMQ65800.1"/>
    </source>
</evidence>
<evidence type="ECO:0000313" key="3">
    <source>
        <dbReference type="Proteomes" id="UP000194450"/>
    </source>
</evidence>
<dbReference type="Proteomes" id="UP000194450">
    <property type="component" value="Unassembled WGS sequence"/>
</dbReference>
<dbReference type="SUPFAM" id="SSF54631">
    <property type="entry name" value="CBS-domain pair"/>
    <property type="match status" value="1"/>
</dbReference>